<dbReference type="Proteomes" id="UP001315278">
    <property type="component" value="Unassembled WGS sequence"/>
</dbReference>
<evidence type="ECO:0000313" key="5">
    <source>
        <dbReference type="Proteomes" id="UP001315278"/>
    </source>
</evidence>
<evidence type="ECO:0000256" key="1">
    <source>
        <dbReference type="ARBA" id="ARBA00005125"/>
    </source>
</evidence>
<comment type="caution">
    <text evidence="4">The sequence shown here is derived from an EMBL/GenBank/DDBJ whole genome shotgun (WGS) entry which is preliminary data.</text>
</comment>
<accession>A0ABS5FWK8</accession>
<gene>
    <name evidence="4" type="ORF">JQ615_38075</name>
</gene>
<dbReference type="InterPro" id="IPR036291">
    <property type="entry name" value="NAD(P)-bd_dom_sf"/>
</dbReference>
<organism evidence="4 5">
    <name type="scientific">Bradyrhizobium jicamae</name>
    <dbReference type="NCBI Taxonomy" id="280332"/>
    <lineage>
        <taxon>Bacteria</taxon>
        <taxon>Pseudomonadati</taxon>
        <taxon>Pseudomonadota</taxon>
        <taxon>Alphaproteobacteria</taxon>
        <taxon>Hyphomicrobiales</taxon>
        <taxon>Nitrobacteraceae</taxon>
        <taxon>Bradyrhizobium</taxon>
    </lineage>
</organism>
<evidence type="ECO:0000256" key="2">
    <source>
        <dbReference type="ARBA" id="ARBA00007637"/>
    </source>
</evidence>
<evidence type="ECO:0000313" key="4">
    <source>
        <dbReference type="EMBL" id="MBR0801177.1"/>
    </source>
</evidence>
<proteinExistence type="inferred from homology"/>
<comment type="pathway">
    <text evidence="1">Bacterial outer membrane biogenesis; LPS O-antigen biosynthesis.</text>
</comment>
<evidence type="ECO:0000259" key="3">
    <source>
        <dbReference type="Pfam" id="PF01370"/>
    </source>
</evidence>
<dbReference type="Gene3D" id="3.40.50.720">
    <property type="entry name" value="NAD(P)-binding Rossmann-like Domain"/>
    <property type="match status" value="1"/>
</dbReference>
<protein>
    <submittedName>
        <fullName evidence="4">NAD-dependent epimerase/dehydratase family protein</fullName>
    </submittedName>
</protein>
<sequence length="310" mass="33390">MRILITGGAGCLGSNLIEHWLPQGLEILVIDNFATGKREVVPALPKLALVEGSIANRDLVDRAFAAFKPTHVVHSAASYKDPANWREDIATNVEGTANVVEAARAAGVKRILNFQTVLCYGRPESTPIAVEHPLRPFTSYGISKVAGEQYLAMSGLSFVSLRLANVTGPRLAIGPIPTFYKRLKAGSVCFCTDARRDFLDMTDFLAAVDVAMADDAPTGVFNVSSGTGHSIKEIYDLVRSHLGLPADPEVKVVPVGDDDVPSVVPDPAKTQSVLGWRAKVSFEETIRRLLAWYDAHGVTDVFSHLAAPKS</sequence>
<comment type="similarity">
    <text evidence="2">Belongs to the NAD(P)-dependent epimerase/dehydratase family.</text>
</comment>
<dbReference type="SUPFAM" id="SSF51735">
    <property type="entry name" value="NAD(P)-binding Rossmann-fold domains"/>
    <property type="match status" value="1"/>
</dbReference>
<dbReference type="EMBL" id="JAFCJH010000073">
    <property type="protein sequence ID" value="MBR0801177.1"/>
    <property type="molecule type" value="Genomic_DNA"/>
</dbReference>
<name>A0ABS5FWK8_9BRAD</name>
<dbReference type="PANTHER" id="PTHR43000">
    <property type="entry name" value="DTDP-D-GLUCOSE 4,6-DEHYDRATASE-RELATED"/>
    <property type="match status" value="1"/>
</dbReference>
<dbReference type="RefSeq" id="WP_212495300.1">
    <property type="nucleotide sequence ID" value="NZ_JAFCJH010000073.1"/>
</dbReference>
<dbReference type="InterPro" id="IPR001509">
    <property type="entry name" value="Epimerase_deHydtase"/>
</dbReference>
<reference evidence="5" key="1">
    <citation type="journal article" date="2021" name="ISME J.">
        <title>Evolutionary origin and ecological implication of a unique nif island in free-living Bradyrhizobium lineages.</title>
        <authorList>
            <person name="Tao J."/>
        </authorList>
    </citation>
    <scope>NUCLEOTIDE SEQUENCE [LARGE SCALE GENOMIC DNA]</scope>
    <source>
        <strain evidence="5">SZCCT0434</strain>
    </source>
</reference>
<dbReference type="Pfam" id="PF01370">
    <property type="entry name" value="Epimerase"/>
    <property type="match status" value="1"/>
</dbReference>
<feature type="domain" description="NAD-dependent epimerase/dehydratase" evidence="3">
    <location>
        <begin position="3"/>
        <end position="223"/>
    </location>
</feature>
<keyword evidence="5" id="KW-1185">Reference proteome</keyword>